<dbReference type="Proteomes" id="UP001183222">
    <property type="component" value="Unassembled WGS sequence"/>
</dbReference>
<evidence type="ECO:0000313" key="2">
    <source>
        <dbReference type="Proteomes" id="UP001183222"/>
    </source>
</evidence>
<sequence length="101" mass="10293">MTDAELLRSVADRLEGLAARTTAGDWRPAGLLASRPEVVAHGPDGGTEHVAEARAASACWITALSPALAAPLAAWLRAAAADGPVHPTALDVARVLAARLP</sequence>
<evidence type="ECO:0000313" key="1">
    <source>
        <dbReference type="EMBL" id="MDT0278051.1"/>
    </source>
</evidence>
<keyword evidence="2" id="KW-1185">Reference proteome</keyword>
<accession>A0ABU2KCX9</accession>
<reference evidence="2" key="1">
    <citation type="submission" date="2023-07" db="EMBL/GenBank/DDBJ databases">
        <title>30 novel species of actinomycetes from the DSMZ collection.</title>
        <authorList>
            <person name="Nouioui I."/>
        </authorList>
    </citation>
    <scope>NUCLEOTIDE SEQUENCE [LARGE SCALE GENOMIC DNA]</scope>
    <source>
        <strain evidence="2">DSM 46792</strain>
    </source>
</reference>
<name>A0ABU2KCX9_9ACTN</name>
<protein>
    <submittedName>
        <fullName evidence="1">Uncharacterized protein</fullName>
    </submittedName>
</protein>
<dbReference type="RefSeq" id="WP_311346851.1">
    <property type="nucleotide sequence ID" value="NZ_JAVREI010000019.1"/>
</dbReference>
<gene>
    <name evidence="1" type="ORF">RM425_19295</name>
</gene>
<comment type="caution">
    <text evidence="1">The sequence shown here is derived from an EMBL/GenBank/DDBJ whole genome shotgun (WGS) entry which is preliminary data.</text>
</comment>
<organism evidence="1 2">
    <name type="scientific">Blastococcus goldschmidtiae</name>
    <dbReference type="NCBI Taxonomy" id="3075546"/>
    <lineage>
        <taxon>Bacteria</taxon>
        <taxon>Bacillati</taxon>
        <taxon>Actinomycetota</taxon>
        <taxon>Actinomycetes</taxon>
        <taxon>Geodermatophilales</taxon>
        <taxon>Geodermatophilaceae</taxon>
        <taxon>Blastococcus</taxon>
    </lineage>
</organism>
<proteinExistence type="predicted"/>
<dbReference type="EMBL" id="JAVREI010000019">
    <property type="protein sequence ID" value="MDT0278051.1"/>
    <property type="molecule type" value="Genomic_DNA"/>
</dbReference>